<dbReference type="RefSeq" id="WP_183664387.1">
    <property type="nucleotide sequence ID" value="NZ_JACHXN010000020.1"/>
</dbReference>
<dbReference type="GO" id="GO:0003700">
    <property type="term" value="F:DNA-binding transcription factor activity"/>
    <property type="evidence" value="ECO:0007669"/>
    <property type="project" value="InterPro"/>
</dbReference>
<evidence type="ECO:0000256" key="4">
    <source>
        <dbReference type="ARBA" id="ARBA00023163"/>
    </source>
</evidence>
<keyword evidence="4" id="KW-0804">Transcription</keyword>
<dbReference type="SUPFAM" id="SSF46785">
    <property type="entry name" value="Winged helix' DNA-binding domain"/>
    <property type="match status" value="1"/>
</dbReference>
<evidence type="ECO:0000256" key="1">
    <source>
        <dbReference type="ARBA" id="ARBA00009437"/>
    </source>
</evidence>
<dbReference type="PANTHER" id="PTHR30126">
    <property type="entry name" value="HTH-TYPE TRANSCRIPTIONAL REGULATOR"/>
    <property type="match status" value="1"/>
</dbReference>
<organism evidence="6 7">
    <name type="scientific">Phyllobacterium trifolii</name>
    <dbReference type="NCBI Taxonomy" id="300193"/>
    <lineage>
        <taxon>Bacteria</taxon>
        <taxon>Pseudomonadati</taxon>
        <taxon>Pseudomonadota</taxon>
        <taxon>Alphaproteobacteria</taxon>
        <taxon>Hyphomicrobiales</taxon>
        <taxon>Phyllobacteriaceae</taxon>
        <taxon>Phyllobacterium</taxon>
    </lineage>
</organism>
<dbReference type="GO" id="GO:0000976">
    <property type="term" value="F:transcription cis-regulatory region binding"/>
    <property type="evidence" value="ECO:0007669"/>
    <property type="project" value="TreeGrafter"/>
</dbReference>
<gene>
    <name evidence="6" type="ORF">FHS21_004977</name>
</gene>
<dbReference type="EMBL" id="JACHXN010000020">
    <property type="protein sequence ID" value="MBB3148529.1"/>
    <property type="molecule type" value="Genomic_DNA"/>
</dbReference>
<sequence length="312" mass="33458">MNVPKQNIPPIHDVDIRLLRIFKSVVECGGLSAAEYTLGVGRSAISKHLSDLEARLMVRLCERGRSGFSITPYGETVYRATIELLDALDQFRAQVSAAKGVLTGAADLCLMDNLHLERGNPVATALKKFSQRSHGVTLNVSTAGPGEAEEAVSARLANVAVTSSNSGLPGLTYKALAVHRSALYAATSHRLASIRPGTALSEIDDLDIVTRAYQRREHSLLGLGWRSSAVANDQEATVQLILSGQFVGVLTEHTADPWVQNGKMVRVPVEQPFIETSTYVVFRTKSKNLPVVQAIAQDLANAYAGASKANAA</sequence>
<evidence type="ECO:0000259" key="5">
    <source>
        <dbReference type="PROSITE" id="PS50931"/>
    </source>
</evidence>
<reference evidence="6 7" key="1">
    <citation type="submission" date="2020-08" db="EMBL/GenBank/DDBJ databases">
        <title>Genomic Encyclopedia of Type Strains, Phase III (KMG-III): the genomes of soil and plant-associated and newly described type strains.</title>
        <authorList>
            <person name="Whitman W."/>
        </authorList>
    </citation>
    <scope>NUCLEOTIDE SEQUENCE [LARGE SCALE GENOMIC DNA]</scope>
    <source>
        <strain evidence="6 7">CECT 7015</strain>
    </source>
</reference>
<protein>
    <submittedName>
        <fullName evidence="6">DNA-binding transcriptional LysR family regulator</fullName>
    </submittedName>
</protein>
<comment type="similarity">
    <text evidence="1">Belongs to the LysR transcriptional regulatory family.</text>
</comment>
<dbReference type="SUPFAM" id="SSF53850">
    <property type="entry name" value="Periplasmic binding protein-like II"/>
    <property type="match status" value="1"/>
</dbReference>
<keyword evidence="3 6" id="KW-0238">DNA-binding</keyword>
<keyword evidence="7" id="KW-1185">Reference proteome</keyword>
<accession>A0A839UJ15</accession>
<dbReference type="InterPro" id="IPR036390">
    <property type="entry name" value="WH_DNA-bd_sf"/>
</dbReference>
<dbReference type="Pfam" id="PF03466">
    <property type="entry name" value="LysR_substrate"/>
    <property type="match status" value="1"/>
</dbReference>
<evidence type="ECO:0000256" key="2">
    <source>
        <dbReference type="ARBA" id="ARBA00023015"/>
    </source>
</evidence>
<dbReference type="CDD" id="cd05466">
    <property type="entry name" value="PBP2_LTTR_substrate"/>
    <property type="match status" value="1"/>
</dbReference>
<name>A0A839UJ15_9HYPH</name>
<evidence type="ECO:0000313" key="7">
    <source>
        <dbReference type="Proteomes" id="UP000554520"/>
    </source>
</evidence>
<dbReference type="Gene3D" id="3.40.190.10">
    <property type="entry name" value="Periplasmic binding protein-like II"/>
    <property type="match status" value="2"/>
</dbReference>
<evidence type="ECO:0000313" key="6">
    <source>
        <dbReference type="EMBL" id="MBB3148529.1"/>
    </source>
</evidence>
<dbReference type="InterPro" id="IPR005119">
    <property type="entry name" value="LysR_subst-bd"/>
</dbReference>
<dbReference type="InterPro" id="IPR036388">
    <property type="entry name" value="WH-like_DNA-bd_sf"/>
</dbReference>
<dbReference type="InterPro" id="IPR000847">
    <property type="entry name" value="LysR_HTH_N"/>
</dbReference>
<dbReference type="Gene3D" id="1.10.10.10">
    <property type="entry name" value="Winged helix-like DNA-binding domain superfamily/Winged helix DNA-binding domain"/>
    <property type="match status" value="1"/>
</dbReference>
<dbReference type="PANTHER" id="PTHR30126:SF98">
    <property type="entry name" value="HTH-TYPE TRANSCRIPTIONAL ACTIVATOR BAUR"/>
    <property type="match status" value="1"/>
</dbReference>
<evidence type="ECO:0000256" key="3">
    <source>
        <dbReference type="ARBA" id="ARBA00023125"/>
    </source>
</evidence>
<proteinExistence type="inferred from homology"/>
<comment type="caution">
    <text evidence="6">The sequence shown here is derived from an EMBL/GenBank/DDBJ whole genome shotgun (WGS) entry which is preliminary data.</text>
</comment>
<dbReference type="AlphaFoldDB" id="A0A839UJ15"/>
<keyword evidence="2" id="KW-0805">Transcription regulation</keyword>
<dbReference type="PROSITE" id="PS50931">
    <property type="entry name" value="HTH_LYSR"/>
    <property type="match status" value="1"/>
</dbReference>
<dbReference type="Pfam" id="PF00126">
    <property type="entry name" value="HTH_1"/>
    <property type="match status" value="1"/>
</dbReference>
<dbReference type="Proteomes" id="UP000554520">
    <property type="component" value="Unassembled WGS sequence"/>
</dbReference>
<feature type="domain" description="HTH lysR-type" evidence="5">
    <location>
        <begin position="14"/>
        <end position="71"/>
    </location>
</feature>